<accession>A0A9D1T0T9</accession>
<feature type="region of interest" description="Disordered" evidence="1">
    <location>
        <begin position="165"/>
        <end position="209"/>
    </location>
</feature>
<dbReference type="Proteomes" id="UP000886812">
    <property type="component" value="Unassembled WGS sequence"/>
</dbReference>
<evidence type="ECO:0000256" key="1">
    <source>
        <dbReference type="SAM" id="MobiDB-lite"/>
    </source>
</evidence>
<feature type="signal peptide" evidence="2">
    <location>
        <begin position="1"/>
        <end position="23"/>
    </location>
</feature>
<reference evidence="3" key="2">
    <citation type="journal article" date="2021" name="PeerJ">
        <title>Extensive microbial diversity within the chicken gut microbiome revealed by metagenomics and culture.</title>
        <authorList>
            <person name="Gilroy R."/>
            <person name="Ravi A."/>
            <person name="Getino M."/>
            <person name="Pursley I."/>
            <person name="Horton D.L."/>
            <person name="Alikhan N.F."/>
            <person name="Baker D."/>
            <person name="Gharbi K."/>
            <person name="Hall N."/>
            <person name="Watson M."/>
            <person name="Adriaenssens E.M."/>
            <person name="Foster-Nyarko E."/>
            <person name="Jarju S."/>
            <person name="Secka A."/>
            <person name="Antonio M."/>
            <person name="Oren A."/>
            <person name="Chaudhuri R.R."/>
            <person name="La Ragione R."/>
            <person name="Hildebrand F."/>
            <person name="Pallen M.J."/>
        </authorList>
    </citation>
    <scope>NUCLEOTIDE SEQUENCE</scope>
    <source>
        <strain evidence="3">10669</strain>
    </source>
</reference>
<feature type="compositionally biased region" description="Basic and acidic residues" evidence="1">
    <location>
        <begin position="93"/>
        <end position="103"/>
    </location>
</feature>
<gene>
    <name evidence="3" type="ORF">IAC75_03150</name>
</gene>
<proteinExistence type="predicted"/>
<feature type="region of interest" description="Disordered" evidence="1">
    <location>
        <begin position="93"/>
        <end position="114"/>
    </location>
</feature>
<name>A0A9D1T0T9_9BACT</name>
<feature type="chain" id="PRO_5038756139" description="DUF3106 domain-containing protein" evidence="2">
    <location>
        <begin position="24"/>
        <end position="209"/>
    </location>
</feature>
<reference evidence="3" key="1">
    <citation type="submission" date="2020-10" db="EMBL/GenBank/DDBJ databases">
        <authorList>
            <person name="Gilroy R."/>
        </authorList>
    </citation>
    <scope>NUCLEOTIDE SEQUENCE</scope>
    <source>
        <strain evidence="3">10669</strain>
    </source>
</reference>
<protein>
    <recommendedName>
        <fullName evidence="5">DUF3106 domain-containing protein</fullName>
    </recommendedName>
</protein>
<keyword evidence="2" id="KW-0732">Signal</keyword>
<evidence type="ECO:0000313" key="4">
    <source>
        <dbReference type="Proteomes" id="UP000886812"/>
    </source>
</evidence>
<organism evidence="3 4">
    <name type="scientific">Candidatus Spyradosoma merdigallinarum</name>
    <dbReference type="NCBI Taxonomy" id="2840950"/>
    <lineage>
        <taxon>Bacteria</taxon>
        <taxon>Pseudomonadati</taxon>
        <taxon>Verrucomicrobiota</taxon>
        <taxon>Opitutia</taxon>
        <taxon>Opitutia incertae sedis</taxon>
        <taxon>Candidatus Spyradosoma</taxon>
    </lineage>
</organism>
<evidence type="ECO:0000313" key="3">
    <source>
        <dbReference type="EMBL" id="HIV04133.1"/>
    </source>
</evidence>
<comment type="caution">
    <text evidence="3">The sequence shown here is derived from an EMBL/GenBank/DDBJ whole genome shotgun (WGS) entry which is preliminary data.</text>
</comment>
<dbReference type="EMBL" id="DVOG01000080">
    <property type="protein sequence ID" value="HIV04133.1"/>
    <property type="molecule type" value="Genomic_DNA"/>
</dbReference>
<evidence type="ECO:0000256" key="2">
    <source>
        <dbReference type="SAM" id="SignalP"/>
    </source>
</evidence>
<feature type="compositionally biased region" description="Basic and acidic residues" evidence="1">
    <location>
        <begin position="200"/>
        <end position="209"/>
    </location>
</feature>
<sequence>MKFFSRAVLSGLAFSVFAGTVFAQENAAAGTPPQECGSHCLAAADDVDDAPPAPPSFSREEAKILRSLFLLSDAQLHRLGMFIRHLERMPPESRRQMAEDLERASAAQTPEQRKAHVKEMRERFRKNQENLLSRYYATLSPEQADAERKKFLELDRKGRRDYIAGVREKLGLEPFPPRPPRRPEHGFHRHAPPPPPPTQEEEKAAPLAD</sequence>
<dbReference type="AlphaFoldDB" id="A0A9D1T0T9"/>
<evidence type="ECO:0008006" key="5">
    <source>
        <dbReference type="Google" id="ProtNLM"/>
    </source>
</evidence>